<evidence type="ECO:0000313" key="1">
    <source>
        <dbReference type="EMBL" id="BAC08775.1"/>
    </source>
</evidence>
<dbReference type="EnsemblBacteria" id="BAC08775">
    <property type="protein sequence ID" value="BAC08775"/>
    <property type="gene ID" value="BAC08775"/>
</dbReference>
<sequence length="67" mass="7360">MITSPMLEPRIYLMKWRMLLCTAHPFSVAAIMVVKLSAKSTLLLAALVPSLPHANIYLFKGSGIGVF</sequence>
<dbReference type="EMBL" id="BA000039">
    <property type="protein sequence ID" value="BAC08775.1"/>
    <property type="molecule type" value="Genomic_DNA"/>
</dbReference>
<proteinExistence type="predicted"/>
<dbReference type="AlphaFoldDB" id="Q8DJK0"/>
<name>Q8DJK0_THEVB</name>
<dbReference type="Proteomes" id="UP000000440">
    <property type="component" value="Chromosome"/>
</dbReference>
<evidence type="ECO:0000313" key="2">
    <source>
        <dbReference type="Proteomes" id="UP000000440"/>
    </source>
</evidence>
<accession>Q8DJK0</accession>
<protein>
    <submittedName>
        <fullName evidence="1">Tsl1223 protein</fullName>
    </submittedName>
</protein>
<reference evidence="1 2" key="1">
    <citation type="journal article" date="2002" name="DNA Res.">
        <title>Complete genome structure of the thermophilic cyanobacterium Thermosynechococcus elongatus BP-1.</title>
        <authorList>
            <person name="Nakamura Y."/>
            <person name="Kaneko T."/>
            <person name="Sato S."/>
            <person name="Ikeuchi M."/>
            <person name="Katoh H."/>
            <person name="Sasamoto S."/>
            <person name="Watanabe A."/>
            <person name="Iriguchi M."/>
            <person name="Kawashima K."/>
            <person name="Kimura T."/>
            <person name="Kishida Y."/>
            <person name="Kiyokawa C."/>
            <person name="Kohara M."/>
            <person name="Matsumoto M."/>
            <person name="Matsuno A."/>
            <person name="Nakazaki N."/>
            <person name="Shimpo S."/>
            <person name="Sugimoto M."/>
            <person name="Takeuchi C."/>
            <person name="Yamada M."/>
            <person name="Tabata S."/>
        </authorList>
    </citation>
    <scope>NUCLEOTIDE SEQUENCE [LARGE SCALE GENOMIC DNA]</scope>
    <source>
        <strain evidence="2">IAM M-273 / NIES-2133 / BP-1</strain>
    </source>
</reference>
<keyword evidence="2" id="KW-1185">Reference proteome</keyword>
<gene>
    <name evidence="1" type="ordered locus">tsl1223</name>
</gene>
<dbReference type="KEGG" id="tel:tsl1223"/>
<organism evidence="1 2">
    <name type="scientific">Thermosynechococcus vestitus (strain NIES-2133 / IAM M-273 / BP-1)</name>
    <dbReference type="NCBI Taxonomy" id="197221"/>
    <lineage>
        <taxon>Bacteria</taxon>
        <taxon>Bacillati</taxon>
        <taxon>Cyanobacteriota</taxon>
        <taxon>Cyanophyceae</taxon>
        <taxon>Acaryochloridales</taxon>
        <taxon>Thermosynechococcaceae</taxon>
        <taxon>Thermosynechococcus</taxon>
    </lineage>
</organism>